<feature type="non-terminal residue" evidence="2">
    <location>
        <position position="1"/>
    </location>
</feature>
<dbReference type="EMBL" id="KQ982254">
    <property type="protein sequence ID" value="KYQ58691.1"/>
    <property type="molecule type" value="Genomic_DNA"/>
</dbReference>
<name>A0A151XE93_9HYME</name>
<gene>
    <name evidence="2" type="ORF">ALC60_02339</name>
</gene>
<evidence type="ECO:0000313" key="3">
    <source>
        <dbReference type="Proteomes" id="UP000075809"/>
    </source>
</evidence>
<dbReference type="Proteomes" id="UP000075809">
    <property type="component" value="Unassembled WGS sequence"/>
</dbReference>
<keyword evidence="3" id="KW-1185">Reference proteome</keyword>
<organism evidence="2 3">
    <name type="scientific">Mycetomoellerius zeteki</name>
    <dbReference type="NCBI Taxonomy" id="64791"/>
    <lineage>
        <taxon>Eukaryota</taxon>
        <taxon>Metazoa</taxon>
        <taxon>Ecdysozoa</taxon>
        <taxon>Arthropoda</taxon>
        <taxon>Hexapoda</taxon>
        <taxon>Insecta</taxon>
        <taxon>Pterygota</taxon>
        <taxon>Neoptera</taxon>
        <taxon>Endopterygota</taxon>
        <taxon>Hymenoptera</taxon>
        <taxon>Apocrita</taxon>
        <taxon>Aculeata</taxon>
        <taxon>Formicoidea</taxon>
        <taxon>Formicidae</taxon>
        <taxon>Myrmicinae</taxon>
        <taxon>Mycetomoellerius</taxon>
    </lineage>
</organism>
<reference evidence="2 3" key="1">
    <citation type="submission" date="2015-09" db="EMBL/GenBank/DDBJ databases">
        <title>Trachymyrmex zeteki WGS genome.</title>
        <authorList>
            <person name="Nygaard S."/>
            <person name="Hu H."/>
            <person name="Boomsma J."/>
            <person name="Zhang G."/>
        </authorList>
    </citation>
    <scope>NUCLEOTIDE SEQUENCE [LARGE SCALE GENOMIC DNA]</scope>
    <source>
        <strain evidence="2">Tzet28-1</strain>
        <tissue evidence="2">Whole body</tissue>
    </source>
</reference>
<protein>
    <submittedName>
        <fullName evidence="2">Uncharacterized protein</fullName>
    </submittedName>
</protein>
<accession>A0A151XE93</accession>
<feature type="region of interest" description="Disordered" evidence="1">
    <location>
        <begin position="46"/>
        <end position="68"/>
    </location>
</feature>
<evidence type="ECO:0000256" key="1">
    <source>
        <dbReference type="SAM" id="MobiDB-lite"/>
    </source>
</evidence>
<proteinExistence type="predicted"/>
<dbReference type="AlphaFoldDB" id="A0A151XE93"/>
<evidence type="ECO:0000313" key="2">
    <source>
        <dbReference type="EMBL" id="KYQ58691.1"/>
    </source>
</evidence>
<sequence length="68" mass="7599">VIVCDASFVREDNERERSVREGVALVVTLMPGANLKKVREKGARKAACARKKEKGARVLTSEDREQRS</sequence>